<evidence type="ECO:0000313" key="1">
    <source>
        <dbReference type="EMBL" id="MBD0384371.1"/>
    </source>
</evidence>
<dbReference type="Proteomes" id="UP000650466">
    <property type="component" value="Unassembled WGS sequence"/>
</dbReference>
<reference evidence="1" key="1">
    <citation type="submission" date="2020-09" db="EMBL/GenBank/DDBJ databases">
        <title>Draft Genome Sequence of Paenibacillus sp. WST5.</title>
        <authorList>
            <person name="Bao Z."/>
        </authorList>
    </citation>
    <scope>NUCLEOTIDE SEQUENCE</scope>
    <source>
        <strain evidence="1">WST5</strain>
    </source>
</reference>
<comment type="caution">
    <text evidence="1">The sequence shown here is derived from an EMBL/GenBank/DDBJ whole genome shotgun (WGS) entry which is preliminary data.</text>
</comment>
<protein>
    <submittedName>
        <fullName evidence="1">Uncharacterized protein</fullName>
    </submittedName>
</protein>
<dbReference type="RefSeq" id="WP_188178152.1">
    <property type="nucleotide sequence ID" value="NZ_JACVVD010000019.1"/>
</dbReference>
<keyword evidence="2" id="KW-1185">Reference proteome</keyword>
<dbReference type="EMBL" id="JACVVD010000019">
    <property type="protein sequence ID" value="MBD0384371.1"/>
    <property type="molecule type" value="Genomic_DNA"/>
</dbReference>
<evidence type="ECO:0000313" key="2">
    <source>
        <dbReference type="Proteomes" id="UP000650466"/>
    </source>
</evidence>
<sequence length="184" mass="20331">MKKNKLLLIGGIAFVALITLVPISVNAFQSFSISLPSEKQELLDREEALRKNAKKTPKIQNLQPKPVDLKAQIAENERSWMVGIIDDTEVPAGSHDVIIKNRWQGKLGDNYVQVYAGALMDTPEQGVLVLEIRNKYMATLSYEKINSASPGGSLKITGEDGNKLITSDELGTLMEFNVNLKSFD</sequence>
<dbReference type="AlphaFoldDB" id="A0A926QLX3"/>
<gene>
    <name evidence="1" type="ORF">ICC18_30460</name>
</gene>
<name>A0A926QLX3_9BACL</name>
<proteinExistence type="predicted"/>
<organism evidence="1 2">
    <name type="scientific">Paenibacillus sedimenti</name>
    <dbReference type="NCBI Taxonomy" id="2770274"/>
    <lineage>
        <taxon>Bacteria</taxon>
        <taxon>Bacillati</taxon>
        <taxon>Bacillota</taxon>
        <taxon>Bacilli</taxon>
        <taxon>Bacillales</taxon>
        <taxon>Paenibacillaceae</taxon>
        <taxon>Paenibacillus</taxon>
    </lineage>
</organism>
<accession>A0A926QLX3</accession>